<dbReference type="CDD" id="cd04301">
    <property type="entry name" value="NAT_SF"/>
    <property type="match status" value="1"/>
</dbReference>
<accession>A0ABM7SWH8</accession>
<feature type="domain" description="N-acetyltransferase" evidence="1">
    <location>
        <begin position="4"/>
        <end position="149"/>
    </location>
</feature>
<dbReference type="EMBL" id="AP024849">
    <property type="protein sequence ID" value="BCZ43958.1"/>
    <property type="molecule type" value="Genomic_DNA"/>
</dbReference>
<name>A0ABM7SWH8_9CLOT</name>
<evidence type="ECO:0000313" key="3">
    <source>
        <dbReference type="Proteomes" id="UP000824633"/>
    </source>
</evidence>
<keyword evidence="3" id="KW-1185">Reference proteome</keyword>
<dbReference type="SUPFAM" id="SSF55729">
    <property type="entry name" value="Acyl-CoA N-acyltransferases (Nat)"/>
    <property type="match status" value="1"/>
</dbReference>
<protein>
    <submittedName>
        <fullName evidence="2">Acyltransferase</fullName>
    </submittedName>
</protein>
<dbReference type="InterPro" id="IPR016181">
    <property type="entry name" value="Acyl_CoA_acyltransferase"/>
</dbReference>
<dbReference type="GO" id="GO:0016746">
    <property type="term" value="F:acyltransferase activity"/>
    <property type="evidence" value="ECO:0007669"/>
    <property type="project" value="UniProtKB-KW"/>
</dbReference>
<gene>
    <name evidence="2" type="ORF">psyc5s11_00250</name>
</gene>
<keyword evidence="2" id="KW-0808">Transferase</keyword>
<dbReference type="Pfam" id="PF13673">
    <property type="entry name" value="Acetyltransf_10"/>
    <property type="match status" value="1"/>
</dbReference>
<sequence length="149" mass="17643">MNKWEIKKFNELSLNQLYEIARSRYKVFIEEQKIICEEELDGLDDKCIHVFLQDEERVVAYCRIVPKGINYESISIGRVLVLKEFRRKGIAQEMLNETVEYIKANFHDNRIILSSQLYAKKLYESVGFIVESDIYDEAGIPHVKMYKNI</sequence>
<dbReference type="Proteomes" id="UP000824633">
    <property type="component" value="Chromosome"/>
</dbReference>
<evidence type="ECO:0000259" key="1">
    <source>
        <dbReference type="PROSITE" id="PS51186"/>
    </source>
</evidence>
<reference evidence="3" key="1">
    <citation type="submission" date="2021-07" db="EMBL/GenBank/DDBJ databases">
        <title>Complete genome sequencing of a Clostridium isolate.</title>
        <authorList>
            <person name="Ueki A."/>
            <person name="Tonouchi A."/>
        </authorList>
    </citation>
    <scope>NUCLEOTIDE SEQUENCE [LARGE SCALE GENOMIC DNA]</scope>
    <source>
        <strain evidence="3">C5S11</strain>
    </source>
</reference>
<keyword evidence="2" id="KW-0012">Acyltransferase</keyword>
<dbReference type="RefSeq" id="WP_224035678.1">
    <property type="nucleotide sequence ID" value="NZ_AP024849.1"/>
</dbReference>
<dbReference type="PROSITE" id="PS51186">
    <property type="entry name" value="GNAT"/>
    <property type="match status" value="1"/>
</dbReference>
<proteinExistence type="predicted"/>
<dbReference type="InterPro" id="IPR000182">
    <property type="entry name" value="GNAT_dom"/>
</dbReference>
<evidence type="ECO:0000313" key="2">
    <source>
        <dbReference type="EMBL" id="BCZ43958.1"/>
    </source>
</evidence>
<organism evidence="2 3">
    <name type="scientific">Clostridium gelidum</name>
    <dbReference type="NCBI Taxonomy" id="704125"/>
    <lineage>
        <taxon>Bacteria</taxon>
        <taxon>Bacillati</taxon>
        <taxon>Bacillota</taxon>
        <taxon>Clostridia</taxon>
        <taxon>Eubacteriales</taxon>
        <taxon>Clostridiaceae</taxon>
        <taxon>Clostridium</taxon>
    </lineage>
</organism>
<dbReference type="Gene3D" id="3.40.630.30">
    <property type="match status" value="1"/>
</dbReference>